<reference evidence="1" key="1">
    <citation type="submission" date="2022-03" db="EMBL/GenBank/DDBJ databases">
        <title>Genomic analyses of argali, domestic sheep and their hybrids provide insights into chromosomal evolution, heterosis and genetic basis of agronomic traits.</title>
        <authorList>
            <person name="Li M."/>
        </authorList>
    </citation>
    <scope>NUCLEOTIDE SEQUENCE</scope>
    <source>
        <strain evidence="1">F1 hybrid</strain>
    </source>
</reference>
<accession>A0ACB9UKJ2</accession>
<proteinExistence type="predicted"/>
<name>A0ACB9UKJ2_9CETA</name>
<keyword evidence="2" id="KW-1185">Reference proteome</keyword>
<evidence type="ECO:0000313" key="2">
    <source>
        <dbReference type="Proteomes" id="UP001057279"/>
    </source>
</evidence>
<dbReference type="Proteomes" id="UP001057279">
    <property type="component" value="Linkage Group LG16"/>
</dbReference>
<comment type="caution">
    <text evidence="1">The sequence shown here is derived from an EMBL/GenBank/DDBJ whole genome shotgun (WGS) entry which is preliminary data.</text>
</comment>
<gene>
    <name evidence="1" type="ORF">MJG53_014120</name>
</gene>
<dbReference type="EMBL" id="CM043041">
    <property type="protein sequence ID" value="KAI4572014.1"/>
    <property type="molecule type" value="Genomic_DNA"/>
</dbReference>
<sequence length="109" mass="12335">MLGFSTNNAWDMSDSSNIGYHLHSILTMNYQIIKIKHSEIIGTYIAMLTPVMRKQNTVLVITLKQDSMMKTKDVVSGPKISVPWEEEKRACGFLTRWPKCETQSDSPAA</sequence>
<organism evidence="1 2">
    <name type="scientific">Ovis ammon polii x Ovis aries</name>
    <dbReference type="NCBI Taxonomy" id="2918886"/>
    <lineage>
        <taxon>Eukaryota</taxon>
        <taxon>Metazoa</taxon>
        <taxon>Chordata</taxon>
        <taxon>Craniata</taxon>
        <taxon>Vertebrata</taxon>
        <taxon>Euteleostomi</taxon>
        <taxon>Mammalia</taxon>
        <taxon>Eutheria</taxon>
        <taxon>Laurasiatheria</taxon>
        <taxon>Artiodactyla</taxon>
        <taxon>Ruminantia</taxon>
        <taxon>Pecora</taxon>
        <taxon>Bovidae</taxon>
        <taxon>Caprinae</taxon>
        <taxon>Ovis</taxon>
    </lineage>
</organism>
<protein>
    <submittedName>
        <fullName evidence="1">Uncharacterized protein</fullName>
    </submittedName>
</protein>
<evidence type="ECO:0000313" key="1">
    <source>
        <dbReference type="EMBL" id="KAI4572014.1"/>
    </source>
</evidence>